<reference evidence="4 5" key="1">
    <citation type="journal article" date="2022" name="Int. J. Syst. Evol. Microbiol.">
        <title>Flavobacterium ammonificans sp. nov. and Flavobacterium ammoniigenes sp. nov., ammonifying bacteria isolated from surface river water.</title>
        <authorList>
            <person name="Watanabe K."/>
            <person name="Kitamura T."/>
            <person name="Ogata Y."/>
            <person name="Shindo C."/>
            <person name="Suda W."/>
        </authorList>
    </citation>
    <scope>NUCLEOTIDE SEQUENCE [LARGE SCALE GENOMIC DNA]</scope>
    <source>
        <strain evidence="4 5">GENT5</strain>
    </source>
</reference>
<proteinExistence type="predicted"/>
<evidence type="ECO:0000259" key="3">
    <source>
        <dbReference type="PROSITE" id="PS50977"/>
    </source>
</evidence>
<dbReference type="SUPFAM" id="SSF46689">
    <property type="entry name" value="Homeodomain-like"/>
    <property type="match status" value="1"/>
</dbReference>
<dbReference type="PANTHER" id="PTHR30328">
    <property type="entry name" value="TRANSCRIPTIONAL REPRESSOR"/>
    <property type="match status" value="1"/>
</dbReference>
<dbReference type="PANTHER" id="PTHR30328:SF54">
    <property type="entry name" value="HTH-TYPE TRANSCRIPTIONAL REPRESSOR SCO4008"/>
    <property type="match status" value="1"/>
</dbReference>
<dbReference type="InterPro" id="IPR050109">
    <property type="entry name" value="HTH-type_TetR-like_transc_reg"/>
</dbReference>
<dbReference type="PRINTS" id="PR00455">
    <property type="entry name" value="HTHTETR"/>
</dbReference>
<evidence type="ECO:0000313" key="4">
    <source>
        <dbReference type="EMBL" id="BDB55507.1"/>
    </source>
</evidence>
<dbReference type="EMBL" id="AP025184">
    <property type="protein sequence ID" value="BDB55507.1"/>
    <property type="molecule type" value="Genomic_DNA"/>
</dbReference>
<dbReference type="Pfam" id="PF17938">
    <property type="entry name" value="TetR_C_29"/>
    <property type="match status" value="1"/>
</dbReference>
<organism evidence="4 5">
    <name type="scientific">Flavobacterium ammoniigenes</name>
    <dbReference type="NCBI Taxonomy" id="1751095"/>
    <lineage>
        <taxon>Bacteria</taxon>
        <taxon>Pseudomonadati</taxon>
        <taxon>Bacteroidota</taxon>
        <taxon>Flavobacteriia</taxon>
        <taxon>Flavobacteriales</taxon>
        <taxon>Flavobacteriaceae</taxon>
        <taxon>Flavobacterium</taxon>
    </lineage>
</organism>
<dbReference type="PROSITE" id="PS50977">
    <property type="entry name" value="HTH_TETR_2"/>
    <property type="match status" value="1"/>
</dbReference>
<sequence length="217" mass="25098">MFSINKTALKSNFTDKQIHILEAAENLFADKGFEGTSIRDISKVAKINIAMISYYFGSKERLLESLLFYRTSDLKNQLDHLIVEELAPIDKINKLIALYINRINKNKGIYRIIHFEFNSEKRAKSLAAFAELKKGNLKTLETIIAEGQKKGVFRKDIIVPLLTPTILGTFFHFQMNKPFFEEVLQLKTKESFENYITNELTNHIQQTIKALLIHEEN</sequence>
<feature type="DNA-binding region" description="H-T-H motif" evidence="2">
    <location>
        <begin position="37"/>
        <end position="56"/>
    </location>
</feature>
<evidence type="ECO:0000256" key="2">
    <source>
        <dbReference type="PROSITE-ProRule" id="PRU00335"/>
    </source>
</evidence>
<keyword evidence="1 2" id="KW-0238">DNA-binding</keyword>
<dbReference type="InterPro" id="IPR041474">
    <property type="entry name" value="NicS_C"/>
</dbReference>
<dbReference type="InterPro" id="IPR023772">
    <property type="entry name" value="DNA-bd_HTH_TetR-type_CS"/>
</dbReference>
<dbReference type="Pfam" id="PF00440">
    <property type="entry name" value="TetR_N"/>
    <property type="match status" value="1"/>
</dbReference>
<dbReference type="Gene3D" id="1.10.357.10">
    <property type="entry name" value="Tetracycline Repressor, domain 2"/>
    <property type="match status" value="1"/>
</dbReference>
<name>A0ABM7V7H5_9FLAO</name>
<reference evidence="4 5" key="2">
    <citation type="journal article" date="2022" name="Microorganisms">
        <title>Complete Genome Sequences of Two Flavobacterium ammonificans Strains and a Flavobacterium ammoniigenes Strain of Ammonifying Bacterioplankton Isolated from Surface River Water.</title>
        <authorList>
            <person name="Suda W."/>
            <person name="Ogata Y."/>
            <person name="Shindo C."/>
            <person name="Watanabe K."/>
        </authorList>
    </citation>
    <scope>NUCLEOTIDE SEQUENCE [LARGE SCALE GENOMIC DNA]</scope>
    <source>
        <strain evidence="4 5">GENT5</strain>
    </source>
</reference>
<dbReference type="InterPro" id="IPR001647">
    <property type="entry name" value="HTH_TetR"/>
</dbReference>
<dbReference type="InterPro" id="IPR036271">
    <property type="entry name" value="Tet_transcr_reg_TetR-rel_C_sf"/>
</dbReference>
<evidence type="ECO:0000313" key="5">
    <source>
        <dbReference type="Proteomes" id="UP001319867"/>
    </source>
</evidence>
<evidence type="ECO:0000256" key="1">
    <source>
        <dbReference type="ARBA" id="ARBA00023125"/>
    </source>
</evidence>
<protein>
    <submittedName>
        <fullName evidence="4">TetR family transcriptional regulator</fullName>
    </submittedName>
</protein>
<dbReference type="Proteomes" id="UP001319867">
    <property type="component" value="Chromosome"/>
</dbReference>
<keyword evidence="5" id="KW-1185">Reference proteome</keyword>
<accession>A0ABM7V7H5</accession>
<feature type="domain" description="HTH tetR-type" evidence="3">
    <location>
        <begin position="14"/>
        <end position="74"/>
    </location>
</feature>
<dbReference type="PROSITE" id="PS01081">
    <property type="entry name" value="HTH_TETR_1"/>
    <property type="match status" value="1"/>
</dbReference>
<dbReference type="InterPro" id="IPR009057">
    <property type="entry name" value="Homeodomain-like_sf"/>
</dbReference>
<dbReference type="SUPFAM" id="SSF48498">
    <property type="entry name" value="Tetracyclin repressor-like, C-terminal domain"/>
    <property type="match status" value="1"/>
</dbReference>
<gene>
    <name evidence="4" type="ORF">GENT5_18120</name>
</gene>